<evidence type="ECO:0000313" key="2">
    <source>
        <dbReference type="EMBL" id="OIT22789.1"/>
    </source>
</evidence>
<reference evidence="2" key="1">
    <citation type="submission" date="2016-11" db="EMBL/GenBank/DDBJ databases">
        <title>The genome of Nicotiana attenuata.</title>
        <authorList>
            <person name="Xu S."/>
            <person name="Brockmoeller T."/>
            <person name="Gaquerel E."/>
            <person name="Navarro A."/>
            <person name="Kuhl H."/>
            <person name="Gase K."/>
            <person name="Ling Z."/>
            <person name="Zhou W."/>
            <person name="Kreitzer C."/>
            <person name="Stanke M."/>
            <person name="Tang H."/>
            <person name="Lyons E."/>
            <person name="Pandey P."/>
            <person name="Pandey S.P."/>
            <person name="Timmermann B."/>
            <person name="Baldwin I.T."/>
        </authorList>
    </citation>
    <scope>NUCLEOTIDE SEQUENCE [LARGE SCALE GENOMIC DNA]</scope>
    <source>
        <strain evidence="2">UT</strain>
    </source>
</reference>
<dbReference type="STRING" id="49451.A0A1J6JYF3"/>
<dbReference type="Gramene" id="OIT22789">
    <property type="protein sequence ID" value="OIT22789"/>
    <property type="gene ID" value="A4A49_30523"/>
</dbReference>
<sequence>MVAVKGNRSRTLIETEDVEQFLQQNRFSALRIQPWMVIGDFNTILSVHDRVNGLPVKQSEMEDFQNCIQEIGLGQLSRKWCTYSWCNKREAKERIYSLIDWAFGNDLWFMKYGKLEAYYHIPECSDHSPIIIRTEVAKQKLPRPFKLVNVLLSQESFKEALHKVWEQQVHGHTMYSIWRKLKFIEIETSQMNKEMSMLERKISVLEEELKQVQLDLSADLFNEQLITTEKEILMQLEKWATTNEQVIRQKSRATWLAYGDSNTRFFHAALKARQARNIVSLICTEGGIQLHDPVLIEKEFTSFFQKLLGTSEGEMPCLVPTIARDGPCITAEQKLLLIQEVTETEELRRLCNICSFIAVTLPTSGIQYFTG</sequence>
<dbReference type="AlphaFoldDB" id="A0A1J6JYF3"/>
<dbReference type="PANTHER" id="PTHR33710:SF76">
    <property type="entry name" value="ENDONUCLEASE_EXONUCLEASE_PHOSPHATASE DOMAIN-CONTAINING PROTEIN"/>
    <property type="match status" value="1"/>
</dbReference>
<comment type="caution">
    <text evidence="2">The sequence shown here is derived from an EMBL/GenBank/DDBJ whole genome shotgun (WGS) entry which is preliminary data.</text>
</comment>
<organism evidence="2 3">
    <name type="scientific">Nicotiana attenuata</name>
    <name type="common">Coyote tobacco</name>
    <dbReference type="NCBI Taxonomy" id="49451"/>
    <lineage>
        <taxon>Eukaryota</taxon>
        <taxon>Viridiplantae</taxon>
        <taxon>Streptophyta</taxon>
        <taxon>Embryophyta</taxon>
        <taxon>Tracheophyta</taxon>
        <taxon>Spermatophyta</taxon>
        <taxon>Magnoliopsida</taxon>
        <taxon>eudicotyledons</taxon>
        <taxon>Gunneridae</taxon>
        <taxon>Pentapetalae</taxon>
        <taxon>asterids</taxon>
        <taxon>lamiids</taxon>
        <taxon>Solanales</taxon>
        <taxon>Solanaceae</taxon>
        <taxon>Nicotianoideae</taxon>
        <taxon>Nicotianeae</taxon>
        <taxon>Nicotiana</taxon>
    </lineage>
</organism>
<accession>A0A1J6JYF3</accession>
<evidence type="ECO:0000256" key="1">
    <source>
        <dbReference type="SAM" id="Coils"/>
    </source>
</evidence>
<evidence type="ECO:0000313" key="3">
    <source>
        <dbReference type="Proteomes" id="UP000187609"/>
    </source>
</evidence>
<proteinExistence type="predicted"/>
<dbReference type="Proteomes" id="UP000187609">
    <property type="component" value="Unassembled WGS sequence"/>
</dbReference>
<protein>
    <submittedName>
        <fullName evidence="2">Uncharacterized protein</fullName>
    </submittedName>
</protein>
<dbReference type="EMBL" id="MJEQ01003498">
    <property type="protein sequence ID" value="OIT22789.1"/>
    <property type="molecule type" value="Genomic_DNA"/>
</dbReference>
<keyword evidence="1" id="KW-0175">Coiled coil</keyword>
<dbReference type="OMA" id="RATWISY"/>
<dbReference type="PANTHER" id="PTHR33710">
    <property type="entry name" value="BNAC02G09200D PROTEIN"/>
    <property type="match status" value="1"/>
</dbReference>
<dbReference type="InterPro" id="IPR036691">
    <property type="entry name" value="Endo/exonu/phosph_ase_sf"/>
</dbReference>
<dbReference type="Gene3D" id="3.60.10.10">
    <property type="entry name" value="Endonuclease/exonuclease/phosphatase"/>
    <property type="match status" value="1"/>
</dbReference>
<keyword evidence="3" id="KW-1185">Reference proteome</keyword>
<feature type="coiled-coil region" evidence="1">
    <location>
        <begin position="181"/>
        <end position="215"/>
    </location>
</feature>
<name>A0A1J6JYF3_NICAT</name>
<gene>
    <name evidence="2" type="ORF">A4A49_30523</name>
</gene>
<dbReference type="SUPFAM" id="SSF56219">
    <property type="entry name" value="DNase I-like"/>
    <property type="match status" value="1"/>
</dbReference>